<organism evidence="1 2">
    <name type="scientific">Glutamicibacter soli</name>
    <dbReference type="NCBI Taxonomy" id="453836"/>
    <lineage>
        <taxon>Bacteria</taxon>
        <taxon>Bacillati</taxon>
        <taxon>Actinomycetota</taxon>
        <taxon>Actinomycetes</taxon>
        <taxon>Micrococcales</taxon>
        <taxon>Micrococcaceae</taxon>
        <taxon>Glutamicibacter</taxon>
    </lineage>
</organism>
<feature type="non-terminal residue" evidence="1">
    <location>
        <position position="99"/>
    </location>
</feature>
<gene>
    <name evidence="1" type="ORF">GT020_19260</name>
</gene>
<evidence type="ECO:0000313" key="2">
    <source>
        <dbReference type="Proteomes" id="UP000477543"/>
    </source>
</evidence>
<sequence length="99" mass="10908">MNITAFAYPEIRLLFLAGENGLEAIDMSTGELRFNHPMIGPFVALARDRAAIVLRPRSLVPPDAFTVLNLEGSELAIKGNDAVPFIHDLFSRRGNRITS</sequence>
<protein>
    <submittedName>
        <fullName evidence="1">Uncharacterized protein</fullName>
    </submittedName>
</protein>
<dbReference type="AlphaFoldDB" id="A0A6L9GCL3"/>
<name>A0A6L9GCL3_9MICC</name>
<accession>A0A6L9GCL3</accession>
<dbReference type="Proteomes" id="UP000477543">
    <property type="component" value="Unassembled WGS sequence"/>
</dbReference>
<reference evidence="1 2" key="1">
    <citation type="submission" date="2020-01" db="EMBL/GenBank/DDBJ databases">
        <title>Glutamicibacter soli M275.</title>
        <authorList>
            <person name="Meng X."/>
        </authorList>
    </citation>
    <scope>NUCLEOTIDE SEQUENCE [LARGE SCALE GENOMIC DNA]</scope>
    <source>
        <strain evidence="1 2">M275</strain>
    </source>
</reference>
<dbReference type="RefSeq" id="WP_161450347.1">
    <property type="nucleotide sequence ID" value="NZ_WYDN01000286.1"/>
</dbReference>
<evidence type="ECO:0000313" key="1">
    <source>
        <dbReference type="EMBL" id="NAZ18165.1"/>
    </source>
</evidence>
<comment type="caution">
    <text evidence="1">The sequence shown here is derived from an EMBL/GenBank/DDBJ whole genome shotgun (WGS) entry which is preliminary data.</text>
</comment>
<proteinExistence type="predicted"/>
<dbReference type="EMBL" id="WYDN01000286">
    <property type="protein sequence ID" value="NAZ18165.1"/>
    <property type="molecule type" value="Genomic_DNA"/>
</dbReference>